<dbReference type="InterPro" id="IPR036286">
    <property type="entry name" value="LexA/Signal_pep-like_sf"/>
</dbReference>
<dbReference type="Proteomes" id="UP000245444">
    <property type="component" value="Chromosome"/>
</dbReference>
<dbReference type="CDD" id="cd06529">
    <property type="entry name" value="S24_LexA-like"/>
    <property type="match status" value="1"/>
</dbReference>
<accession>A0A2U8WPE2</accession>
<sequence>MLSHERIWSAIDHLAQRHNLTASGLAKRAGLDATSFNRSKRISPDGRKRWPSTESVAKILAATGASLEDFLRLVEPKASETRSVVPLIPSESATGQIGANGLPGNGAAVHEMELPGLGQERCFAIEARGGALTPLYRDGDVLVVSPTAAMRKGDRVVTCLGGGGILAAELKRRTARAAELSGPLPGEPDLVIPADEIAWMARVMWVRQ</sequence>
<dbReference type="GO" id="GO:0003677">
    <property type="term" value="F:DNA binding"/>
    <property type="evidence" value="ECO:0007669"/>
    <property type="project" value="UniProtKB-KW"/>
</dbReference>
<dbReference type="InterPro" id="IPR039418">
    <property type="entry name" value="LexA-like"/>
</dbReference>
<evidence type="ECO:0000313" key="3">
    <source>
        <dbReference type="Proteomes" id="UP000245444"/>
    </source>
</evidence>
<dbReference type="RefSeq" id="WP_109959404.1">
    <property type="nucleotide sequence ID" value="NZ_CP029553.1"/>
</dbReference>
<dbReference type="InterPro" id="IPR010982">
    <property type="entry name" value="Lambda_DNA-bd_dom_sf"/>
</dbReference>
<evidence type="ECO:0000313" key="2">
    <source>
        <dbReference type="EMBL" id="AWN47072.1"/>
    </source>
</evidence>
<dbReference type="AlphaFoldDB" id="A0A2U8WPE2"/>
<protein>
    <submittedName>
        <fullName evidence="2">DNA-binding protein</fullName>
    </submittedName>
</protein>
<evidence type="ECO:0000259" key="1">
    <source>
        <dbReference type="Pfam" id="PF00717"/>
    </source>
</evidence>
<dbReference type="Pfam" id="PF00717">
    <property type="entry name" value="Peptidase_S24"/>
    <property type="match status" value="1"/>
</dbReference>
<dbReference type="InterPro" id="IPR015927">
    <property type="entry name" value="Peptidase_S24_S26A/B/C"/>
</dbReference>
<name>A0A2U8WPE2_9HYPH</name>
<gene>
    <name evidence="2" type="ORF">DK419_12740</name>
</gene>
<dbReference type="EMBL" id="CP029553">
    <property type="protein sequence ID" value="AWN47072.1"/>
    <property type="molecule type" value="Genomic_DNA"/>
</dbReference>
<organism evidence="2 3">
    <name type="scientific">Methylobacterium terrae</name>
    <dbReference type="NCBI Taxonomy" id="2202827"/>
    <lineage>
        <taxon>Bacteria</taxon>
        <taxon>Pseudomonadati</taxon>
        <taxon>Pseudomonadota</taxon>
        <taxon>Alphaproteobacteria</taxon>
        <taxon>Hyphomicrobiales</taxon>
        <taxon>Methylobacteriaceae</taxon>
        <taxon>Methylobacterium</taxon>
    </lineage>
</organism>
<keyword evidence="2" id="KW-0238">DNA-binding</keyword>
<reference evidence="2 3" key="1">
    <citation type="submission" date="2018-05" db="EMBL/GenBank/DDBJ databases">
        <title>Complete Genome Sequence of Methylobacterium sp. 17Sr1-28.</title>
        <authorList>
            <person name="Srinivasan S."/>
        </authorList>
    </citation>
    <scope>NUCLEOTIDE SEQUENCE [LARGE SCALE GENOMIC DNA]</scope>
    <source>
        <strain evidence="2 3">17Sr1-28</strain>
    </source>
</reference>
<dbReference type="SUPFAM" id="SSF51306">
    <property type="entry name" value="LexA/Signal peptidase"/>
    <property type="match status" value="1"/>
</dbReference>
<proteinExistence type="predicted"/>
<dbReference type="Gene3D" id="2.10.109.10">
    <property type="entry name" value="Umud Fragment, subunit A"/>
    <property type="match status" value="1"/>
</dbReference>
<dbReference type="OrthoDB" id="9792157at2"/>
<feature type="domain" description="Peptidase S24/S26A/S26B/S26C" evidence="1">
    <location>
        <begin position="118"/>
        <end position="204"/>
    </location>
</feature>
<dbReference type="KEGG" id="mtea:DK419_12740"/>
<keyword evidence="3" id="KW-1185">Reference proteome</keyword>
<dbReference type="SUPFAM" id="SSF47413">
    <property type="entry name" value="lambda repressor-like DNA-binding domains"/>
    <property type="match status" value="1"/>
</dbReference>